<keyword evidence="4" id="KW-1003">Cell membrane</keyword>
<comment type="similarity">
    <text evidence="3">Belongs to the LptF/LptG family.</text>
</comment>
<evidence type="ECO:0000256" key="6">
    <source>
        <dbReference type="ARBA" id="ARBA00022989"/>
    </source>
</evidence>
<evidence type="ECO:0000256" key="9">
    <source>
        <dbReference type="SAM" id="Phobius"/>
    </source>
</evidence>
<evidence type="ECO:0000256" key="5">
    <source>
        <dbReference type="ARBA" id="ARBA00022692"/>
    </source>
</evidence>
<evidence type="ECO:0000256" key="4">
    <source>
        <dbReference type="ARBA" id="ARBA00022475"/>
    </source>
</evidence>
<comment type="subunit">
    <text evidence="8">Component of the lipopolysaccharide transport and assembly complex. The LptBFG transporter is composed of two ATP-binding proteins (LptB) and two transmembrane proteins (LptF and LptG).</text>
</comment>
<dbReference type="NCBIfam" id="TIGR04408">
    <property type="entry name" value="LptG_lptG"/>
    <property type="match status" value="1"/>
</dbReference>
<dbReference type="InterPro" id="IPR030923">
    <property type="entry name" value="LptG"/>
</dbReference>
<feature type="transmembrane region" description="Helical" evidence="9">
    <location>
        <begin position="52"/>
        <end position="79"/>
    </location>
</feature>
<comment type="function">
    <text evidence="1">Part of the ABC transporter complex LptBFG involved in the translocation of lipopolysaccharide (LPS) from the inner membrane to the outer membrane.</text>
</comment>
<evidence type="ECO:0000313" key="10">
    <source>
        <dbReference type="EMBL" id="GAA4499946.1"/>
    </source>
</evidence>
<evidence type="ECO:0000313" key="11">
    <source>
        <dbReference type="Proteomes" id="UP001501321"/>
    </source>
</evidence>
<evidence type="ECO:0000256" key="2">
    <source>
        <dbReference type="ARBA" id="ARBA00004651"/>
    </source>
</evidence>
<feature type="transmembrane region" description="Helical" evidence="9">
    <location>
        <begin position="99"/>
        <end position="119"/>
    </location>
</feature>
<dbReference type="InterPro" id="IPR005495">
    <property type="entry name" value="LptG/LptF_permease"/>
</dbReference>
<keyword evidence="6 9" id="KW-1133">Transmembrane helix</keyword>
<dbReference type="Proteomes" id="UP001501321">
    <property type="component" value="Unassembled WGS sequence"/>
</dbReference>
<feature type="transmembrane region" description="Helical" evidence="9">
    <location>
        <begin position="12"/>
        <end position="32"/>
    </location>
</feature>
<comment type="caution">
    <text evidence="10">The sequence shown here is derived from an EMBL/GenBank/DDBJ whole genome shotgun (WGS) entry which is preliminary data.</text>
</comment>
<protein>
    <submittedName>
        <fullName evidence="10">LPS export ABC transporter permease LptG</fullName>
    </submittedName>
</protein>
<keyword evidence="5 9" id="KW-0812">Transmembrane</keyword>
<comment type="subcellular location">
    <subcellularLocation>
        <location evidence="2">Cell membrane</location>
        <topology evidence="2">Multi-pass membrane protein</topology>
    </subcellularLocation>
</comment>
<evidence type="ECO:0000256" key="8">
    <source>
        <dbReference type="ARBA" id="ARBA00026081"/>
    </source>
</evidence>
<dbReference type="EMBL" id="BAABFC010000013">
    <property type="protein sequence ID" value="GAA4499946.1"/>
    <property type="molecule type" value="Genomic_DNA"/>
</dbReference>
<evidence type="ECO:0000256" key="7">
    <source>
        <dbReference type="ARBA" id="ARBA00023136"/>
    </source>
</evidence>
<proteinExistence type="inferred from homology"/>
<feature type="transmembrane region" description="Helical" evidence="9">
    <location>
        <begin position="306"/>
        <end position="329"/>
    </location>
</feature>
<accession>A0ABP8QD24</accession>
<keyword evidence="7 9" id="KW-0472">Membrane</keyword>
<feature type="transmembrane region" description="Helical" evidence="9">
    <location>
        <begin position="276"/>
        <end position="294"/>
    </location>
</feature>
<dbReference type="Pfam" id="PF03739">
    <property type="entry name" value="LptF_LptG"/>
    <property type="match status" value="1"/>
</dbReference>
<evidence type="ECO:0000256" key="3">
    <source>
        <dbReference type="ARBA" id="ARBA00007725"/>
    </source>
</evidence>
<name>A0ABP8QD24_9GAMM</name>
<evidence type="ECO:0000256" key="1">
    <source>
        <dbReference type="ARBA" id="ARBA00002265"/>
    </source>
</evidence>
<feature type="transmembrane region" description="Helical" evidence="9">
    <location>
        <begin position="335"/>
        <end position="353"/>
    </location>
</feature>
<organism evidence="10 11">
    <name type="scientific">Pseudaeromonas paramecii</name>
    <dbReference type="NCBI Taxonomy" id="2138166"/>
    <lineage>
        <taxon>Bacteria</taxon>
        <taxon>Pseudomonadati</taxon>
        <taxon>Pseudomonadota</taxon>
        <taxon>Gammaproteobacteria</taxon>
        <taxon>Aeromonadales</taxon>
        <taxon>Aeromonadaceae</taxon>
        <taxon>Pseudaeromonas</taxon>
    </lineage>
</organism>
<sequence>MIYGILDRYVGRSVVLAILLCTLTLSGLSVLIKFVEQLRQVGEGNFDALHALLYVLMGLPQHLVTFFPMGALLGGVIGLGQLAQSSELVVLQAAGRSRLNIVTAVLKTVLPVMVLFILLGEYGVPYSELKAKDFKANAVSGGQITASSYGVWAREGNDFVHVGVVYRDGSLAKVTRYQFDDGQELKTVTRAASAHYEQGHWRLDQVEETRFSLPEAIHTVHLDTARWDSQLTPKKLGVVAISPDELSAKGLLDYVRYLKSNGQNADRYELALWRKAAAPLAVIAMMLLAASTVFGPLRSVSMGARIMMGVILGFLFYVVNEVLGPFSLVYDVPPVAGAFVPSLLFLAIAVKMLRRRA</sequence>
<keyword evidence="11" id="KW-1185">Reference proteome</keyword>
<reference evidence="11" key="1">
    <citation type="journal article" date="2019" name="Int. J. Syst. Evol. Microbiol.">
        <title>The Global Catalogue of Microorganisms (GCM) 10K type strain sequencing project: providing services to taxonomists for standard genome sequencing and annotation.</title>
        <authorList>
            <consortium name="The Broad Institute Genomics Platform"/>
            <consortium name="The Broad Institute Genome Sequencing Center for Infectious Disease"/>
            <person name="Wu L."/>
            <person name="Ma J."/>
        </authorList>
    </citation>
    <scope>NUCLEOTIDE SEQUENCE [LARGE SCALE GENOMIC DNA]</scope>
    <source>
        <strain evidence="11">JCM 32226</strain>
    </source>
</reference>
<dbReference type="PANTHER" id="PTHR33529:SF2">
    <property type="entry name" value="LIPOPOLYSACCHARIDE EXPORT SYSTEM PERMEASE PROTEIN LPTG"/>
    <property type="match status" value="1"/>
</dbReference>
<dbReference type="PANTHER" id="PTHR33529">
    <property type="entry name" value="SLR0882 PROTEIN-RELATED"/>
    <property type="match status" value="1"/>
</dbReference>
<gene>
    <name evidence="10" type="primary">lptG</name>
    <name evidence="10" type="ORF">GCM10023095_20870</name>
</gene>